<proteinExistence type="predicted"/>
<sequence length="217" mass="22901">MGCAHGLGRYGLGGANKEKGVGFWLIWDERRLTPLIPQEAGLCGLGPVADLEASPAPLSSARSCRLAASTGASLTASTARSVTPTSTRRWSAMPKPTPLPRVIQCITSWRTQLANASDQYGVSPIIRIPNAEEYMVKRALDSGAHGVTRGYGPMFSGHSFGGSDSKYPVDTDASLLVIVQRSGRQCGKNAATGSRTSVSEAWGRALENTIQLGAQRA</sequence>
<accession>A0A427XCI2</accession>
<dbReference type="Proteomes" id="UP000279236">
    <property type="component" value="Unassembled WGS sequence"/>
</dbReference>
<dbReference type="OrthoDB" id="1621678at2759"/>
<dbReference type="AlphaFoldDB" id="A0A427XCI2"/>
<evidence type="ECO:0000313" key="1">
    <source>
        <dbReference type="EMBL" id="RSH76569.1"/>
    </source>
</evidence>
<dbReference type="STRING" id="105984.A0A427XCI2"/>
<keyword evidence="2" id="KW-1185">Reference proteome</keyword>
<dbReference type="InterPro" id="IPR040442">
    <property type="entry name" value="Pyrv_kinase-like_dom_sf"/>
</dbReference>
<name>A0A427XCI2_9TREE</name>
<reference evidence="1 2" key="1">
    <citation type="submission" date="2018-11" db="EMBL/GenBank/DDBJ databases">
        <title>Genome sequence of Apiotrichum porosum DSM 27194.</title>
        <authorList>
            <person name="Aliyu H."/>
            <person name="Gorte O."/>
            <person name="Ochsenreither K."/>
        </authorList>
    </citation>
    <scope>NUCLEOTIDE SEQUENCE [LARGE SCALE GENOMIC DNA]</scope>
    <source>
        <strain evidence="1 2">DSM 27194</strain>
    </source>
</reference>
<dbReference type="GeneID" id="39590101"/>
<protein>
    <submittedName>
        <fullName evidence="1">Uncharacterized protein</fullName>
    </submittedName>
</protein>
<organism evidence="1 2">
    <name type="scientific">Apiotrichum porosum</name>
    <dbReference type="NCBI Taxonomy" id="105984"/>
    <lineage>
        <taxon>Eukaryota</taxon>
        <taxon>Fungi</taxon>
        <taxon>Dikarya</taxon>
        <taxon>Basidiomycota</taxon>
        <taxon>Agaricomycotina</taxon>
        <taxon>Tremellomycetes</taxon>
        <taxon>Trichosporonales</taxon>
        <taxon>Trichosporonaceae</taxon>
        <taxon>Apiotrichum</taxon>
    </lineage>
</organism>
<comment type="caution">
    <text evidence="1">The sequence shown here is derived from an EMBL/GenBank/DDBJ whole genome shotgun (WGS) entry which is preliminary data.</text>
</comment>
<dbReference type="RefSeq" id="XP_028471716.1">
    <property type="nucleotide sequence ID" value="XM_028621081.1"/>
</dbReference>
<dbReference type="InterPro" id="IPR015813">
    <property type="entry name" value="Pyrv/PenolPyrv_kinase-like_dom"/>
</dbReference>
<dbReference type="EMBL" id="RSCE01000024">
    <property type="protein sequence ID" value="RSH76569.1"/>
    <property type="molecule type" value="Genomic_DNA"/>
</dbReference>
<dbReference type="Gene3D" id="3.20.20.60">
    <property type="entry name" value="Phosphoenolpyruvate-binding domains"/>
    <property type="match status" value="1"/>
</dbReference>
<gene>
    <name evidence="1" type="ORF">EHS24_005558</name>
</gene>
<evidence type="ECO:0000313" key="2">
    <source>
        <dbReference type="Proteomes" id="UP000279236"/>
    </source>
</evidence>
<dbReference type="SUPFAM" id="SSF51621">
    <property type="entry name" value="Phosphoenolpyruvate/pyruvate domain"/>
    <property type="match status" value="1"/>
</dbReference>
<dbReference type="GO" id="GO:0003824">
    <property type="term" value="F:catalytic activity"/>
    <property type="evidence" value="ECO:0007669"/>
    <property type="project" value="InterPro"/>
</dbReference>